<evidence type="ECO:0000313" key="2">
    <source>
        <dbReference type="Proteomes" id="UP001359559"/>
    </source>
</evidence>
<name>A0AAN9FPJ9_CLITE</name>
<gene>
    <name evidence="1" type="ORF">RJT34_23817</name>
</gene>
<keyword evidence="2" id="KW-1185">Reference proteome</keyword>
<accession>A0AAN9FPJ9</accession>
<organism evidence="1 2">
    <name type="scientific">Clitoria ternatea</name>
    <name type="common">Butterfly pea</name>
    <dbReference type="NCBI Taxonomy" id="43366"/>
    <lineage>
        <taxon>Eukaryota</taxon>
        <taxon>Viridiplantae</taxon>
        <taxon>Streptophyta</taxon>
        <taxon>Embryophyta</taxon>
        <taxon>Tracheophyta</taxon>
        <taxon>Spermatophyta</taxon>
        <taxon>Magnoliopsida</taxon>
        <taxon>eudicotyledons</taxon>
        <taxon>Gunneridae</taxon>
        <taxon>Pentapetalae</taxon>
        <taxon>rosids</taxon>
        <taxon>fabids</taxon>
        <taxon>Fabales</taxon>
        <taxon>Fabaceae</taxon>
        <taxon>Papilionoideae</taxon>
        <taxon>50 kb inversion clade</taxon>
        <taxon>NPAAA clade</taxon>
        <taxon>indigoferoid/millettioid clade</taxon>
        <taxon>Phaseoleae</taxon>
        <taxon>Clitoria</taxon>
    </lineage>
</organism>
<dbReference type="InterPro" id="IPR002083">
    <property type="entry name" value="MATH/TRAF_dom"/>
</dbReference>
<dbReference type="InterPro" id="IPR008974">
    <property type="entry name" value="TRAF-like"/>
</dbReference>
<proteinExistence type="predicted"/>
<dbReference type="CDD" id="cd00121">
    <property type="entry name" value="MATH"/>
    <property type="match status" value="1"/>
</dbReference>
<protein>
    <submittedName>
        <fullName evidence="1">Uncharacterized protein</fullName>
    </submittedName>
</protein>
<reference evidence="1 2" key="1">
    <citation type="submission" date="2024-01" db="EMBL/GenBank/DDBJ databases">
        <title>The genomes of 5 underutilized Papilionoideae crops provide insights into root nodulation and disease resistance.</title>
        <authorList>
            <person name="Yuan L."/>
        </authorList>
    </citation>
    <scope>NUCLEOTIDE SEQUENCE [LARGE SCALE GENOMIC DNA]</scope>
    <source>
        <strain evidence="1">LY-2023</strain>
        <tissue evidence="1">Leaf</tissue>
    </source>
</reference>
<evidence type="ECO:0000313" key="1">
    <source>
        <dbReference type="EMBL" id="KAK7278781.1"/>
    </source>
</evidence>
<dbReference type="AlphaFoldDB" id="A0AAN9FPJ9"/>
<dbReference type="Gene3D" id="2.60.210.10">
    <property type="entry name" value="Apoptosis, Tumor Necrosis Factor Receptor Associated Protein 2, Chain A"/>
    <property type="match status" value="1"/>
</dbReference>
<sequence length="103" mass="11473">MANKDSCGTCGEYLIPLQYTQSLIRVVEASLDFCSLRICLNGDPSLEMVIFPKREGRYKYLSIYLNAGDAATLPCGWCKFATFKLSLVNQINAHMTLTRGDVV</sequence>
<dbReference type="EMBL" id="JAYKXN010000006">
    <property type="protein sequence ID" value="KAK7278781.1"/>
    <property type="molecule type" value="Genomic_DNA"/>
</dbReference>
<comment type="caution">
    <text evidence="1">The sequence shown here is derived from an EMBL/GenBank/DDBJ whole genome shotgun (WGS) entry which is preliminary data.</text>
</comment>
<dbReference type="Proteomes" id="UP001359559">
    <property type="component" value="Unassembled WGS sequence"/>
</dbReference>
<dbReference type="SUPFAM" id="SSF49599">
    <property type="entry name" value="TRAF domain-like"/>
    <property type="match status" value="1"/>
</dbReference>